<organism evidence="1 2">
    <name type="scientific">Leptospira alstonii serovar Sichuan str. 79601</name>
    <dbReference type="NCBI Taxonomy" id="1218565"/>
    <lineage>
        <taxon>Bacteria</taxon>
        <taxon>Pseudomonadati</taxon>
        <taxon>Spirochaetota</taxon>
        <taxon>Spirochaetia</taxon>
        <taxon>Leptospirales</taxon>
        <taxon>Leptospiraceae</taxon>
        <taxon>Leptospira</taxon>
    </lineage>
</organism>
<dbReference type="Proteomes" id="UP000011988">
    <property type="component" value="Unassembled WGS sequence"/>
</dbReference>
<dbReference type="EMBL" id="ANIK01000072">
    <property type="protein sequence ID" value="EMJ92964.1"/>
    <property type="molecule type" value="Genomic_DNA"/>
</dbReference>
<gene>
    <name evidence="1" type="ORF">LEP1GSC194_1950</name>
</gene>
<evidence type="ECO:0000313" key="1">
    <source>
        <dbReference type="EMBL" id="EMJ92964.1"/>
    </source>
</evidence>
<reference evidence="1 2" key="1">
    <citation type="submission" date="2013-01" db="EMBL/GenBank/DDBJ databases">
        <authorList>
            <person name="Harkins D.M."/>
            <person name="Durkin A.S."/>
            <person name="Brinkac L.M."/>
            <person name="Haft D.H."/>
            <person name="Selengut J.D."/>
            <person name="Sanka R."/>
            <person name="DePew J."/>
            <person name="Purushe J."/>
            <person name="Galloway R.L."/>
            <person name="Vinetz J.M."/>
            <person name="Sutton G.G."/>
            <person name="Nierman W.C."/>
            <person name="Fouts D.E."/>
        </authorList>
    </citation>
    <scope>NUCLEOTIDE SEQUENCE [LARGE SCALE GENOMIC DNA]</scope>
    <source>
        <strain evidence="1 2">79601</strain>
    </source>
</reference>
<dbReference type="PATRIC" id="fig|1218565.3.peg.3345"/>
<protein>
    <submittedName>
        <fullName evidence="1">Uncharacterized protein</fullName>
    </submittedName>
</protein>
<proteinExistence type="predicted"/>
<dbReference type="AlphaFoldDB" id="M6CML3"/>
<evidence type="ECO:0000313" key="2">
    <source>
        <dbReference type="Proteomes" id="UP000011988"/>
    </source>
</evidence>
<name>M6CML3_9LEPT</name>
<accession>M6CML3</accession>
<sequence length="182" mass="20783">MIILDEVSVRNSEGLSRSRGTGIVLNGGVPTKQSKDLNAEISDLDLILDPLDPVFEYLSEDKLLTLQFDFFLNVTLNPAHQLNQLLTPPVELSNIRKMEKGWFGTNLYDLSVILPNRENRKHKPDASSASFSQFRMNRIDFDFALTNLKRSERSLISFKFHRYFALLFSFPPNSPEGQNETC</sequence>
<comment type="caution">
    <text evidence="1">The sequence shown here is derived from an EMBL/GenBank/DDBJ whole genome shotgun (WGS) entry which is preliminary data.</text>
</comment>